<dbReference type="EMBL" id="DS022310">
    <property type="protein sequence ID" value="OAJ43482.1"/>
    <property type="molecule type" value="Genomic_DNA"/>
</dbReference>
<feature type="compositionally biased region" description="Basic and acidic residues" evidence="5">
    <location>
        <begin position="47"/>
        <end position="80"/>
    </location>
</feature>
<feature type="region of interest" description="Disordered" evidence="5">
    <location>
        <begin position="105"/>
        <end position="128"/>
    </location>
</feature>
<dbReference type="Proteomes" id="UP000077115">
    <property type="component" value="Unassembled WGS sequence"/>
</dbReference>
<evidence type="ECO:0000256" key="1">
    <source>
        <dbReference type="ARBA" id="ARBA00004123"/>
    </source>
</evidence>
<dbReference type="Pfam" id="PF07807">
    <property type="entry name" value="RED_C"/>
    <property type="match status" value="1"/>
</dbReference>
<evidence type="ECO:0008006" key="10">
    <source>
        <dbReference type="Google" id="ProtNLM"/>
    </source>
</evidence>
<comment type="similarity">
    <text evidence="2">Belongs to the RED family.</text>
</comment>
<evidence type="ECO:0000259" key="6">
    <source>
        <dbReference type="Pfam" id="PF07807"/>
    </source>
</evidence>
<gene>
    <name evidence="8" type="ORF">BDEG_26840</name>
</gene>
<keyword evidence="4" id="KW-0539">Nucleus</keyword>
<dbReference type="OrthoDB" id="185373at2759"/>
<dbReference type="InterPro" id="IPR012492">
    <property type="entry name" value="RED_C"/>
</dbReference>
<comment type="subcellular location">
    <subcellularLocation>
        <location evidence="1">Nucleus</location>
    </subcellularLocation>
</comment>
<protein>
    <recommendedName>
        <fullName evidence="10">Pentacotripeptide-repeat region of PRORP domain-containing protein</fullName>
    </recommendedName>
</protein>
<evidence type="ECO:0000256" key="5">
    <source>
        <dbReference type="SAM" id="MobiDB-lite"/>
    </source>
</evidence>
<organism evidence="8 9">
    <name type="scientific">Batrachochytrium dendrobatidis (strain JEL423)</name>
    <dbReference type="NCBI Taxonomy" id="403673"/>
    <lineage>
        <taxon>Eukaryota</taxon>
        <taxon>Fungi</taxon>
        <taxon>Fungi incertae sedis</taxon>
        <taxon>Chytridiomycota</taxon>
        <taxon>Chytridiomycota incertae sedis</taxon>
        <taxon>Chytridiomycetes</taxon>
        <taxon>Rhizophydiales</taxon>
        <taxon>Rhizophydiales incertae sedis</taxon>
        <taxon>Batrachochytrium</taxon>
    </lineage>
</organism>
<proteinExistence type="inferred from homology"/>
<dbReference type="InterPro" id="IPR039896">
    <property type="entry name" value="Red-like"/>
</dbReference>
<feature type="compositionally biased region" description="Basic and acidic residues" evidence="5">
    <location>
        <begin position="255"/>
        <end position="264"/>
    </location>
</feature>
<dbReference type="AlphaFoldDB" id="A0A177WUA7"/>
<dbReference type="PANTHER" id="PTHR12765">
    <property type="entry name" value="RED PROTEIN IK FACTOR CYTOKINE IK"/>
    <property type="match status" value="1"/>
</dbReference>
<evidence type="ECO:0000259" key="7">
    <source>
        <dbReference type="Pfam" id="PF07808"/>
    </source>
</evidence>
<sequence>MDQEAFRKLVQEHTDGGDAAKPSSTKPALARPTFFHRPGASRNLPQPKKEATKTEPSRRPLKDDDTPTYRDRAKERREGIEAEDFANPQSILNLLYAKKSDDVQMDEEVASHPDHSKNLAQTDPSGDLAPAKGLDIHQLRQTRLEMRLQNAAEKSAQEAVAYVESMHGATGPVTCSTPALQRIYDLGMRVVRSKNDIQEDTRQATPESQMIVEKLIGLFEFLKGEDPSTESSGINTSSSKPAEASAATIPKKPRKDLDVGRMSDLDSDDDDSNDDHSIQKPVALAVKKSGVEKEDDSGSDIFSDAGSDYVPVIVPKQKRDALLVNAVPTPYFLSPDDPHPVVAQTKEADQPSTTLSTILKQSAGMLNALRGDGTAEQIMRQMVAASALPTIGQQQLKKSSGTDNMDTDKQAASLINPGRLAALAPLDSGMSGSNTYEDAFQSDGDSDIEGDDGRGDITQMDHGTQANKKRQLGRFDFDTLEEWTAYKEQQVHMPKAAFLFGVKAGDRRGKMAGMRNSTEDFDDDEDTEHRGGKLDREYKMLDKVYRQKFAYAMMATQYRLQASSTLQSASFFSCQTHAGLITLQYLTISHPQSKRLYYNSNNLTTSHLPCKPLKSFTVNDCSKPSYIWREKSETLDSHSASSLQRNNHRSSSDIYKSYRKNDPNSHCSYGRLLNGLIVAVEHREYRSAISTFRRLEKEQPDQLKMISPMVYQVVIRAIAYNLDSSAFGMTPQQRAEYVVKVFCTMQEYNVEPDFRTFLTAIYAYGQLKDLERVRQVYAQMGSRGWTEYNKELILTMCKACIECGQESEGLQYFSQLWYAHRTIEAYNLLIRVYACIPDEPGLFSTLELMQNAKIKPNAATMILLCKFYIKRKDLKTFYKHIDLFKQHNGKMNAQLYYLLMQCENMKGDHLRVLDLFEEMNTAGIEQSSLISAELVTAYANLGNLQPMLQQYCLAAKFHTVTPTSQTAMAKAFGSIKSVESVDQITATAIHSGISPFGIVYDLINGFRNLGDGESIKYLIRWLEERDQRVVMATYRHLVMAYHIAEDFDNAWKCTKELYDRFGDKVTTQIWFTILKCAVMYRTEAIQEVSKYILERVENYPIEAAILAGEEELRMGVQVKYSNLVKSH</sequence>
<feature type="domain" description="RED-like N-terminal" evidence="7">
    <location>
        <begin position="59"/>
        <end position="161"/>
    </location>
</feature>
<name>A0A177WUA7_BATDL</name>
<dbReference type="Gene3D" id="1.25.40.10">
    <property type="entry name" value="Tetratricopeptide repeat domain"/>
    <property type="match status" value="2"/>
</dbReference>
<dbReference type="GO" id="GO:0005634">
    <property type="term" value="C:nucleus"/>
    <property type="evidence" value="ECO:0007669"/>
    <property type="project" value="UniProtKB-SubCell"/>
</dbReference>
<evidence type="ECO:0000256" key="3">
    <source>
        <dbReference type="ARBA" id="ARBA00022737"/>
    </source>
</evidence>
<feature type="compositionally biased region" description="Low complexity" evidence="5">
    <location>
        <begin position="229"/>
        <end position="239"/>
    </location>
</feature>
<reference evidence="8 9" key="1">
    <citation type="submission" date="2006-10" db="EMBL/GenBank/DDBJ databases">
        <title>The Genome Sequence of Batrachochytrium dendrobatidis JEL423.</title>
        <authorList>
            <consortium name="The Broad Institute Genome Sequencing Platform"/>
            <person name="Birren B."/>
            <person name="Lander E."/>
            <person name="Galagan J."/>
            <person name="Cuomo C."/>
            <person name="Devon K."/>
            <person name="Jaffe D."/>
            <person name="Butler J."/>
            <person name="Alvarez P."/>
            <person name="Gnerre S."/>
            <person name="Grabherr M."/>
            <person name="Kleber M."/>
            <person name="Mauceli E."/>
            <person name="Brockman W."/>
            <person name="Young S."/>
            <person name="LaButti K."/>
            <person name="Sykes S."/>
            <person name="DeCaprio D."/>
            <person name="Crawford M."/>
            <person name="Koehrsen M."/>
            <person name="Engels R."/>
            <person name="Montgomery P."/>
            <person name="Pearson M."/>
            <person name="Howarth C."/>
            <person name="Larson L."/>
            <person name="White J."/>
            <person name="O'Leary S."/>
            <person name="Kodira C."/>
            <person name="Zeng Q."/>
            <person name="Yandava C."/>
            <person name="Alvarado L."/>
            <person name="Longcore J."/>
            <person name="James T."/>
        </authorList>
    </citation>
    <scope>NUCLEOTIDE SEQUENCE [LARGE SCALE GENOMIC DNA]</scope>
    <source>
        <strain evidence="8 9">JEL423</strain>
    </source>
</reference>
<feature type="domain" description="Protein RED C-terminal" evidence="6">
    <location>
        <begin position="447"/>
        <end position="548"/>
    </location>
</feature>
<dbReference type="InterPro" id="IPR011990">
    <property type="entry name" value="TPR-like_helical_dom_sf"/>
</dbReference>
<dbReference type="Pfam" id="PF07808">
    <property type="entry name" value="RED_N"/>
    <property type="match status" value="1"/>
</dbReference>
<keyword evidence="3" id="KW-0677">Repeat</keyword>
<dbReference type="InterPro" id="IPR012916">
    <property type="entry name" value="RED_N"/>
</dbReference>
<dbReference type="VEuPathDB" id="FungiDB:BDEG_26840"/>
<evidence type="ECO:0000256" key="4">
    <source>
        <dbReference type="ARBA" id="ARBA00023242"/>
    </source>
</evidence>
<evidence type="ECO:0000313" key="9">
    <source>
        <dbReference type="Proteomes" id="UP000077115"/>
    </source>
</evidence>
<accession>A0A177WUA7</accession>
<evidence type="ECO:0000313" key="8">
    <source>
        <dbReference type="EMBL" id="OAJ43482.1"/>
    </source>
</evidence>
<dbReference type="STRING" id="403673.A0A177WUA7"/>
<feature type="region of interest" description="Disordered" evidence="5">
    <location>
        <begin position="226"/>
        <end position="279"/>
    </location>
</feature>
<feature type="region of interest" description="Disordered" evidence="5">
    <location>
        <begin position="1"/>
        <end position="83"/>
    </location>
</feature>
<feature type="compositionally biased region" description="Basic and acidic residues" evidence="5">
    <location>
        <begin position="1"/>
        <end position="18"/>
    </location>
</feature>
<evidence type="ECO:0000256" key="2">
    <source>
        <dbReference type="ARBA" id="ARBA00006660"/>
    </source>
</evidence>
<reference evidence="8 9" key="2">
    <citation type="submission" date="2016-05" db="EMBL/GenBank/DDBJ databases">
        <title>Lineage-specific infection strategies underlie the spectrum of fungal disease in amphibians.</title>
        <authorList>
            <person name="Cuomo C.A."/>
            <person name="Farrer R.A."/>
            <person name="James T."/>
            <person name="Longcore J."/>
            <person name="Birren B."/>
        </authorList>
    </citation>
    <scope>NUCLEOTIDE SEQUENCE [LARGE SCALE GENOMIC DNA]</scope>
    <source>
        <strain evidence="8 9">JEL423</strain>
    </source>
</reference>